<feature type="region of interest" description="Disordered" evidence="1">
    <location>
        <begin position="302"/>
        <end position="372"/>
    </location>
</feature>
<feature type="compositionally biased region" description="Polar residues" evidence="1">
    <location>
        <begin position="351"/>
        <end position="372"/>
    </location>
</feature>
<feature type="region of interest" description="Disordered" evidence="1">
    <location>
        <begin position="60"/>
        <end position="81"/>
    </location>
</feature>
<dbReference type="InParanoid" id="A0A0C3AXT1"/>
<organism evidence="2 3">
    <name type="scientific">Piloderma croceum (strain F 1598)</name>
    <dbReference type="NCBI Taxonomy" id="765440"/>
    <lineage>
        <taxon>Eukaryota</taxon>
        <taxon>Fungi</taxon>
        <taxon>Dikarya</taxon>
        <taxon>Basidiomycota</taxon>
        <taxon>Agaricomycotina</taxon>
        <taxon>Agaricomycetes</taxon>
        <taxon>Agaricomycetidae</taxon>
        <taxon>Atheliales</taxon>
        <taxon>Atheliaceae</taxon>
        <taxon>Piloderma</taxon>
    </lineage>
</organism>
<dbReference type="STRING" id="765440.A0A0C3AXT1"/>
<feature type="compositionally biased region" description="Basic and acidic residues" evidence="1">
    <location>
        <begin position="335"/>
        <end position="350"/>
    </location>
</feature>
<protein>
    <submittedName>
        <fullName evidence="2">Uncharacterized protein</fullName>
    </submittedName>
</protein>
<proteinExistence type="predicted"/>
<dbReference type="HOGENOM" id="CLU_477434_0_0_1"/>
<sequence>MDMGLQELLASGPGQPSLVVPSLSLPHHCINTRGDTNFSRAGSPVFSSFNGSYVHQSENASAYGGDDSDSPASGTYPGPMASNLASRLYQSSGSSLESFSGSSGSSSNLRRLTQRLVEEIEHLKHENVKLHYQYTTLQTAYSALLDRVNPSNQDRDSPSTFGQTSPMPVPDLLSSNYPNVRYWSKSQWKAAAELTKGAVDHSRSREIVRGKKAVAQGQNNACTYIENENGEPVDGYRLSAIRQLARAIWVKFAEMGLAPATWGKASLTLVNEYKAEMHRQFPEFRLCENDWKVQQLATTDYPSWHSNYSGDAEKKMESKKKRPLLRAQDDSGDDSSTKKQKVELAAKKSSTDNPTSNPDSHVNQPAVSNNESTCPLNMAAAVEGGQTGSLLTLGQPDAMPAGQGESSGPSAPSFMVENPLLDVTAVPNTIQANALQLPSQDSIVDALATSSTTSPLADAPVEPSNSDVSQLTVNGSEPGNSVGPLSLPATAIPPSQTTLKGKKPKAVMKVTSAITARNLCAQDWTAKNPGGLATDFKIYYDHLPKEELKLWKEKEKTARIATPSDEKAIAA</sequence>
<dbReference type="EMBL" id="KN833013">
    <property type="protein sequence ID" value="KIM78818.1"/>
    <property type="molecule type" value="Genomic_DNA"/>
</dbReference>
<dbReference type="Proteomes" id="UP000054166">
    <property type="component" value="Unassembled WGS sequence"/>
</dbReference>
<feature type="region of interest" description="Disordered" evidence="1">
    <location>
        <begin position="148"/>
        <end position="170"/>
    </location>
</feature>
<evidence type="ECO:0000313" key="2">
    <source>
        <dbReference type="EMBL" id="KIM78818.1"/>
    </source>
</evidence>
<name>A0A0C3AXT1_PILCF</name>
<evidence type="ECO:0000256" key="1">
    <source>
        <dbReference type="SAM" id="MobiDB-lite"/>
    </source>
</evidence>
<reference evidence="2 3" key="1">
    <citation type="submission" date="2014-04" db="EMBL/GenBank/DDBJ databases">
        <authorList>
            <consortium name="DOE Joint Genome Institute"/>
            <person name="Kuo A."/>
            <person name="Tarkka M."/>
            <person name="Buscot F."/>
            <person name="Kohler A."/>
            <person name="Nagy L.G."/>
            <person name="Floudas D."/>
            <person name="Copeland A."/>
            <person name="Barry K.W."/>
            <person name="Cichocki N."/>
            <person name="Veneault-Fourrey C."/>
            <person name="LaButti K."/>
            <person name="Lindquist E.A."/>
            <person name="Lipzen A."/>
            <person name="Lundell T."/>
            <person name="Morin E."/>
            <person name="Murat C."/>
            <person name="Sun H."/>
            <person name="Tunlid A."/>
            <person name="Henrissat B."/>
            <person name="Grigoriev I.V."/>
            <person name="Hibbett D.S."/>
            <person name="Martin F."/>
            <person name="Nordberg H.P."/>
            <person name="Cantor M.N."/>
            <person name="Hua S.X."/>
        </authorList>
    </citation>
    <scope>NUCLEOTIDE SEQUENCE [LARGE SCALE GENOMIC DNA]</scope>
    <source>
        <strain evidence="2 3">F 1598</strain>
    </source>
</reference>
<feature type="region of interest" description="Disordered" evidence="1">
    <location>
        <begin position="388"/>
        <end position="412"/>
    </location>
</feature>
<evidence type="ECO:0000313" key="3">
    <source>
        <dbReference type="Proteomes" id="UP000054166"/>
    </source>
</evidence>
<dbReference type="OrthoDB" id="3235325at2759"/>
<gene>
    <name evidence="2" type="ORF">PILCRDRAFT_10762</name>
</gene>
<keyword evidence="3" id="KW-1185">Reference proteome</keyword>
<dbReference type="AlphaFoldDB" id="A0A0C3AXT1"/>
<reference evidence="3" key="2">
    <citation type="submission" date="2015-01" db="EMBL/GenBank/DDBJ databases">
        <title>Evolutionary Origins and Diversification of the Mycorrhizal Mutualists.</title>
        <authorList>
            <consortium name="DOE Joint Genome Institute"/>
            <consortium name="Mycorrhizal Genomics Consortium"/>
            <person name="Kohler A."/>
            <person name="Kuo A."/>
            <person name="Nagy L.G."/>
            <person name="Floudas D."/>
            <person name="Copeland A."/>
            <person name="Barry K.W."/>
            <person name="Cichocki N."/>
            <person name="Veneault-Fourrey C."/>
            <person name="LaButti K."/>
            <person name="Lindquist E.A."/>
            <person name="Lipzen A."/>
            <person name="Lundell T."/>
            <person name="Morin E."/>
            <person name="Murat C."/>
            <person name="Riley R."/>
            <person name="Ohm R."/>
            <person name="Sun H."/>
            <person name="Tunlid A."/>
            <person name="Henrissat B."/>
            <person name="Grigoriev I.V."/>
            <person name="Hibbett D.S."/>
            <person name="Martin F."/>
        </authorList>
    </citation>
    <scope>NUCLEOTIDE SEQUENCE [LARGE SCALE GENOMIC DNA]</scope>
    <source>
        <strain evidence="3">F 1598</strain>
    </source>
</reference>
<accession>A0A0C3AXT1</accession>